<dbReference type="EMBL" id="LAZR01000745">
    <property type="protein sequence ID" value="KKN58912.1"/>
    <property type="molecule type" value="Genomic_DNA"/>
</dbReference>
<protein>
    <submittedName>
        <fullName evidence="1">Uncharacterized protein</fullName>
    </submittedName>
</protein>
<comment type="caution">
    <text evidence="1">The sequence shown here is derived from an EMBL/GenBank/DDBJ whole genome shotgun (WGS) entry which is preliminary data.</text>
</comment>
<gene>
    <name evidence="1" type="ORF">LCGC14_0547140</name>
</gene>
<evidence type="ECO:0000313" key="1">
    <source>
        <dbReference type="EMBL" id="KKN58912.1"/>
    </source>
</evidence>
<sequence length="78" mass="8745">MSTFSNRPLVCKCGESMVIISPAVDLHGFSCMDLWGCPSCEIDKLNLSLIKAQDEVKSVMTSIAYFTTMKRKTHETIR</sequence>
<proteinExistence type="predicted"/>
<organism evidence="1">
    <name type="scientific">marine sediment metagenome</name>
    <dbReference type="NCBI Taxonomy" id="412755"/>
    <lineage>
        <taxon>unclassified sequences</taxon>
        <taxon>metagenomes</taxon>
        <taxon>ecological metagenomes</taxon>
    </lineage>
</organism>
<dbReference type="AlphaFoldDB" id="A0A0F9S9H6"/>
<reference evidence="1" key="1">
    <citation type="journal article" date="2015" name="Nature">
        <title>Complex archaea that bridge the gap between prokaryotes and eukaryotes.</title>
        <authorList>
            <person name="Spang A."/>
            <person name="Saw J.H."/>
            <person name="Jorgensen S.L."/>
            <person name="Zaremba-Niedzwiedzka K."/>
            <person name="Martijn J."/>
            <person name="Lind A.E."/>
            <person name="van Eijk R."/>
            <person name="Schleper C."/>
            <person name="Guy L."/>
            <person name="Ettema T.J."/>
        </authorList>
    </citation>
    <scope>NUCLEOTIDE SEQUENCE</scope>
</reference>
<name>A0A0F9S9H6_9ZZZZ</name>
<accession>A0A0F9S9H6</accession>